<feature type="region of interest" description="Disordered" evidence="1">
    <location>
        <begin position="168"/>
        <end position="191"/>
    </location>
</feature>
<proteinExistence type="predicted"/>
<accession>A5BJM3</accession>
<evidence type="ECO:0000313" key="2">
    <source>
        <dbReference type="EMBL" id="CAN83321.1"/>
    </source>
</evidence>
<dbReference type="AlphaFoldDB" id="A5BJM3"/>
<sequence length="248" mass="27133">MLALPPNCRACNCLFAIGRAAVVGVGVTLATPPPPRLARDVREVLVAPAAALAPCPAGHSEILAAAHDSSGAAVAVIAATAVAAVLEHRNWALLLGNVFHARWKIVQECLHAREDVFVQPFQLFLDRRILQGLRAIKMVAISTFNISKNKKRKRMWLSGHSVSLGFPRDNIQTRSPSKGEGNLQGVNGYDHQLRGKKKNGFSFCGHRRRPRLCPTRSPEGRPRNKLLGPKTPFLEIPKFAMNTHKQKG</sequence>
<organism evidence="2">
    <name type="scientific">Vitis vinifera</name>
    <name type="common">Grape</name>
    <dbReference type="NCBI Taxonomy" id="29760"/>
    <lineage>
        <taxon>Eukaryota</taxon>
        <taxon>Viridiplantae</taxon>
        <taxon>Streptophyta</taxon>
        <taxon>Embryophyta</taxon>
        <taxon>Tracheophyta</taxon>
        <taxon>Spermatophyta</taxon>
        <taxon>Magnoliopsida</taxon>
        <taxon>eudicotyledons</taxon>
        <taxon>Gunneridae</taxon>
        <taxon>Pentapetalae</taxon>
        <taxon>rosids</taxon>
        <taxon>Vitales</taxon>
        <taxon>Vitaceae</taxon>
        <taxon>Viteae</taxon>
        <taxon>Vitis</taxon>
    </lineage>
</organism>
<reference evidence="2" key="1">
    <citation type="journal article" date="2007" name="PLoS ONE">
        <title>The first genome sequence of an elite grapevine cultivar (Pinot noir Vitis vinifera L.): coping with a highly heterozygous genome.</title>
        <authorList>
            <person name="Velasco R."/>
            <person name="Zharkikh A."/>
            <person name="Troggio M."/>
            <person name="Cartwright D.A."/>
            <person name="Cestaro A."/>
            <person name="Pruss D."/>
            <person name="Pindo M."/>
            <person name="FitzGerald L.M."/>
            <person name="Vezzulli S."/>
            <person name="Reid J."/>
            <person name="Malacarne G."/>
            <person name="Iliev D."/>
            <person name="Coppola G."/>
            <person name="Wardell B."/>
            <person name="Micheletti D."/>
            <person name="Macalma T."/>
            <person name="Facci M."/>
            <person name="Mitchell J.T."/>
            <person name="Perazzolli M."/>
            <person name="Eldredge G."/>
            <person name="Gatto P."/>
            <person name="Oyzerski R."/>
            <person name="Moretto M."/>
            <person name="Gutin N."/>
            <person name="Stefanini M."/>
            <person name="Chen Y."/>
            <person name="Segala C."/>
            <person name="Davenport C."/>
            <person name="Dematte L."/>
            <person name="Mraz A."/>
            <person name="Battilana J."/>
            <person name="Stormo K."/>
            <person name="Costa F."/>
            <person name="Tao Q."/>
            <person name="Si-Ammour A."/>
            <person name="Harkins T."/>
            <person name="Lackey A."/>
            <person name="Perbost C."/>
            <person name="Taillon B."/>
            <person name="Stella A."/>
            <person name="Solovyev V."/>
            <person name="Fawcett J.A."/>
            <person name="Sterck L."/>
            <person name="Vandepoele K."/>
            <person name="Grando S.M."/>
            <person name="Toppo S."/>
            <person name="Moser C."/>
            <person name="Lanchbury J."/>
            <person name="Bogden R."/>
            <person name="Skolnick M."/>
            <person name="Sgaramella V."/>
            <person name="Bhatnagar S.K."/>
            <person name="Fontana P."/>
            <person name="Gutin A."/>
            <person name="Van de Peer Y."/>
            <person name="Salamini F."/>
            <person name="Viola R."/>
        </authorList>
    </citation>
    <scope>NUCLEOTIDE SEQUENCE</scope>
</reference>
<evidence type="ECO:0000256" key="1">
    <source>
        <dbReference type="SAM" id="MobiDB-lite"/>
    </source>
</evidence>
<protein>
    <submittedName>
        <fullName evidence="2">Uncharacterized protein</fullName>
    </submittedName>
</protein>
<gene>
    <name evidence="2" type="ORF">VITISV_019726</name>
</gene>
<feature type="region of interest" description="Disordered" evidence="1">
    <location>
        <begin position="205"/>
        <end position="230"/>
    </location>
</feature>
<name>A5BJM3_VITVI</name>
<dbReference type="EMBL" id="AM461754">
    <property type="protein sequence ID" value="CAN83321.1"/>
    <property type="molecule type" value="Genomic_DNA"/>
</dbReference>